<keyword evidence="2" id="KW-1185">Reference proteome</keyword>
<dbReference type="AlphaFoldDB" id="A0A7G9RJD3"/>
<proteinExistence type="predicted"/>
<organism evidence="1 2">
    <name type="scientific">Diaphorobacter ruginosibacter</name>
    <dbReference type="NCBI Taxonomy" id="1715720"/>
    <lineage>
        <taxon>Bacteria</taxon>
        <taxon>Pseudomonadati</taxon>
        <taxon>Pseudomonadota</taxon>
        <taxon>Betaproteobacteria</taxon>
        <taxon>Burkholderiales</taxon>
        <taxon>Comamonadaceae</taxon>
        <taxon>Diaphorobacter</taxon>
    </lineage>
</organism>
<reference evidence="1 2" key="1">
    <citation type="submission" date="2020-08" db="EMBL/GenBank/DDBJ databases">
        <title>Genome sequence of Diaphorobacter ruginosibacter DSM 27467T.</title>
        <authorList>
            <person name="Hyun D.-W."/>
            <person name="Bae J.-W."/>
        </authorList>
    </citation>
    <scope>NUCLEOTIDE SEQUENCE [LARGE SCALE GENOMIC DNA]</scope>
    <source>
        <strain evidence="1 2">DSM 27467</strain>
    </source>
</reference>
<dbReference type="EMBL" id="CP060714">
    <property type="protein sequence ID" value="QNN55708.1"/>
    <property type="molecule type" value="Genomic_DNA"/>
</dbReference>
<sequence length="105" mass="12253">MSISACHLRALRPEKITHEVVLKRLAELSKERFYVNTGRTLRALRRKAQNNIMIPRRAVFEMIRKPVRRIVNATEGIDNQKTQKPNPNPFAPDEVEVFLCEMILE</sequence>
<protein>
    <submittedName>
        <fullName evidence="1">Uncharacterized protein</fullName>
    </submittedName>
</protein>
<dbReference type="RefSeq" id="WP_187595981.1">
    <property type="nucleotide sequence ID" value="NZ_CP060714.1"/>
</dbReference>
<name>A0A7G9RJD3_9BURK</name>
<evidence type="ECO:0000313" key="1">
    <source>
        <dbReference type="EMBL" id="QNN55708.1"/>
    </source>
</evidence>
<dbReference type="KEGG" id="drg:H9K76_13825"/>
<dbReference type="Proteomes" id="UP000515811">
    <property type="component" value="Chromosome"/>
</dbReference>
<evidence type="ECO:0000313" key="2">
    <source>
        <dbReference type="Proteomes" id="UP000515811"/>
    </source>
</evidence>
<gene>
    <name evidence="1" type="ORF">H9K76_13825</name>
</gene>
<accession>A0A7G9RJD3</accession>